<dbReference type="GeneID" id="23461872"/>
<reference evidence="1 2" key="1">
    <citation type="journal article" date="2015" name="Parasitol. Res.">
        <title>Viruses in close associations with free-living amoebae.</title>
        <authorList>
            <person name="Scheid P."/>
        </authorList>
    </citation>
    <scope>NUCLEOTIDE SEQUENCE [LARGE SCALE GENOMIC DNA]</scope>
    <source>
        <strain evidence="1">KlaHel</strain>
    </source>
</reference>
<protein>
    <submittedName>
        <fullName evidence="1">Uncharacterized protein</fullName>
    </submittedName>
</protein>
<name>A0A0B5J5L2_9VIRU</name>
<dbReference type="EMBL" id="KP136319">
    <property type="protein sequence ID" value="AJF96955.1"/>
    <property type="molecule type" value="Genomic_DNA"/>
</dbReference>
<accession>A0A0B5J5L2</accession>
<evidence type="ECO:0000313" key="2">
    <source>
        <dbReference type="Proteomes" id="UP000202511"/>
    </source>
</evidence>
<evidence type="ECO:0000313" key="1">
    <source>
        <dbReference type="EMBL" id="AJF96955.1"/>
    </source>
</evidence>
<dbReference type="Proteomes" id="UP000202511">
    <property type="component" value="Segment"/>
</dbReference>
<proteinExistence type="predicted"/>
<dbReference type="KEGG" id="vg:23461872"/>
<dbReference type="RefSeq" id="YP_009119190.1">
    <property type="nucleotide sequence ID" value="NC_026440.1"/>
</dbReference>
<organism evidence="1 2">
    <name type="scientific">Pandoravirus inopinatum</name>
    <dbReference type="NCBI Taxonomy" id="1605721"/>
    <lineage>
        <taxon>Viruses</taxon>
        <taxon>Pandoravirus</taxon>
    </lineage>
</organism>
<sequence>MCNTKCRLGQKRACREPMACRLNLLPELFILLYSPLLLIKKKESPVPAIWGGPTEKKNERGRHKWGAVANNESGARFTHCAFFHQKRSAARVFFAQCGARLLVGASGFRLAVCVYMGSFFFVESGARSTIGYRPNQTRGAHPERERVKDCLCRHEQTVCARTETQNGKQEQVRLCRRCCVTNTGSDGLLRLACVRRSHTKRVALPKTHGRPTCASTFWAGA</sequence>